<evidence type="ECO:0000256" key="2">
    <source>
        <dbReference type="SAM" id="Phobius"/>
    </source>
</evidence>
<dbReference type="PANTHER" id="PTHR34219">
    <property type="entry name" value="IRON-REGULATED INNER MEMBRANE PROTEIN-RELATED"/>
    <property type="match status" value="1"/>
</dbReference>
<feature type="compositionally biased region" description="Basic and acidic residues" evidence="1">
    <location>
        <begin position="12"/>
        <end position="23"/>
    </location>
</feature>
<organism evidence="3 4">
    <name type="scientific">Sphingomonas carotinifaciens</name>
    <dbReference type="NCBI Taxonomy" id="1166323"/>
    <lineage>
        <taxon>Bacteria</taxon>
        <taxon>Pseudomonadati</taxon>
        <taxon>Pseudomonadota</taxon>
        <taxon>Alphaproteobacteria</taxon>
        <taxon>Sphingomonadales</taxon>
        <taxon>Sphingomonadaceae</taxon>
        <taxon>Sphingomonas</taxon>
    </lineage>
</organism>
<accession>A0A1G7NJP8</accession>
<dbReference type="Proteomes" id="UP000323502">
    <property type="component" value="Unassembled WGS sequence"/>
</dbReference>
<feature type="region of interest" description="Disordered" evidence="1">
    <location>
        <begin position="1"/>
        <end position="40"/>
    </location>
</feature>
<feature type="transmembrane region" description="Helical" evidence="2">
    <location>
        <begin position="209"/>
        <end position="229"/>
    </location>
</feature>
<reference evidence="3 4" key="1">
    <citation type="submission" date="2016-10" db="EMBL/GenBank/DDBJ databases">
        <authorList>
            <person name="Varghese N."/>
            <person name="Submissions S."/>
        </authorList>
    </citation>
    <scope>NUCLEOTIDE SEQUENCE [LARGE SCALE GENOMIC DNA]</scope>
    <source>
        <strain evidence="3 4">S7-754</strain>
    </source>
</reference>
<keyword evidence="2" id="KW-0812">Transmembrane</keyword>
<sequence>MTAPGRAAGKGRTGDRIGGDRTGRPRAPARAAPAVPRPGVARRLHRGGGAGWIGWLLAVLIVPVALSGTLLAVWPAVERVAYPTRFAATGAIDPDACVTALHAGAAPDRRIVAMEHGAGVLRFTTRGADGADRLFACTARGAGVSVADATHGAEAWVRRVHAALAVPWVGRGLVAAAGLALIGLALSGLALWGVAVFRGSDGWAWHRWLGLAAALPVLAMAASGLPLLWRGAAADGGAAPLAHPAQPLRIVEAHALALTSGTVARVAWPTRRSPDWLVTIAAGTARQVKVADDTGGALAAVARSDGGGTGEGVAASLHGVRGTGWWRRMLLALTGLAVVVLVATGSGRRTIHTRKPSG</sequence>
<feature type="compositionally biased region" description="Low complexity" evidence="1">
    <location>
        <begin position="25"/>
        <end position="39"/>
    </location>
</feature>
<feature type="transmembrane region" description="Helical" evidence="2">
    <location>
        <begin position="325"/>
        <end position="345"/>
    </location>
</feature>
<evidence type="ECO:0000256" key="1">
    <source>
        <dbReference type="SAM" id="MobiDB-lite"/>
    </source>
</evidence>
<feature type="transmembrane region" description="Helical" evidence="2">
    <location>
        <begin position="52"/>
        <end position="74"/>
    </location>
</feature>
<evidence type="ECO:0000313" key="4">
    <source>
        <dbReference type="Proteomes" id="UP000323502"/>
    </source>
</evidence>
<dbReference type="Pfam" id="PF03929">
    <property type="entry name" value="PepSY_TM"/>
    <property type="match status" value="1"/>
</dbReference>
<proteinExistence type="predicted"/>
<name>A0A1G7NJP8_9SPHN</name>
<keyword evidence="2" id="KW-0472">Membrane</keyword>
<keyword evidence="2" id="KW-1133">Transmembrane helix</keyword>
<evidence type="ECO:0000313" key="3">
    <source>
        <dbReference type="EMBL" id="SDF74345.1"/>
    </source>
</evidence>
<dbReference type="EMBL" id="FNBI01000005">
    <property type="protein sequence ID" value="SDF74345.1"/>
    <property type="molecule type" value="Genomic_DNA"/>
</dbReference>
<feature type="transmembrane region" description="Helical" evidence="2">
    <location>
        <begin position="173"/>
        <end position="197"/>
    </location>
</feature>
<keyword evidence="4" id="KW-1185">Reference proteome</keyword>
<gene>
    <name evidence="3" type="ORF">SAMN05216557_105194</name>
</gene>
<dbReference type="AlphaFoldDB" id="A0A1G7NJP8"/>
<protein>
    <submittedName>
        <fullName evidence="3">PepSY-associated TM region</fullName>
    </submittedName>
</protein>
<dbReference type="InterPro" id="IPR005625">
    <property type="entry name" value="PepSY-ass_TM"/>
</dbReference>